<dbReference type="RefSeq" id="WP_428832678.1">
    <property type="nucleotide sequence ID" value="NZ_JACJKU010000023.1"/>
</dbReference>
<dbReference type="InterPro" id="IPR041558">
    <property type="entry name" value="MucBP_2"/>
</dbReference>
<feature type="non-terminal residue" evidence="3">
    <location>
        <position position="661"/>
    </location>
</feature>
<organism evidence="3 4">
    <name type="scientific">Limosilactobacillus coleohominis</name>
    <dbReference type="NCBI Taxonomy" id="181675"/>
    <lineage>
        <taxon>Bacteria</taxon>
        <taxon>Bacillati</taxon>
        <taxon>Bacillota</taxon>
        <taxon>Bacilli</taxon>
        <taxon>Lactobacillales</taxon>
        <taxon>Lactobacillaceae</taxon>
        <taxon>Limosilactobacillus</taxon>
    </lineage>
</organism>
<accession>A0ABS2GZR5</accession>
<protein>
    <recommendedName>
        <fullName evidence="5">Mub B2-like domain-containing protein</fullName>
    </recommendedName>
</protein>
<reference evidence="3 4" key="1">
    <citation type="journal article" date="2021" name="Sci. Rep.">
        <title>The distribution of antibiotic resistance genes in chicken gut microbiota commensals.</title>
        <authorList>
            <person name="Juricova H."/>
            <person name="Matiasovicova J."/>
            <person name="Kubasova T."/>
            <person name="Cejkova D."/>
            <person name="Rychlik I."/>
        </authorList>
    </citation>
    <scope>NUCLEOTIDE SEQUENCE [LARGE SCALE GENOMIC DNA]</scope>
    <source>
        <strain evidence="3 4">An574</strain>
    </source>
</reference>
<dbReference type="Gene3D" id="2.60.40.4300">
    <property type="match status" value="1"/>
</dbReference>
<feature type="domain" description="Mucin binding" evidence="1">
    <location>
        <begin position="609"/>
        <end position="660"/>
    </location>
</feature>
<comment type="caution">
    <text evidence="3">The sequence shown here is derived from an EMBL/GenBank/DDBJ whole genome shotgun (WGS) entry which is preliminary data.</text>
</comment>
<dbReference type="Pfam" id="PF17965">
    <property type="entry name" value="MucBP_2"/>
    <property type="match status" value="1"/>
</dbReference>
<proteinExistence type="predicted"/>
<name>A0ABS2GZR5_9LACO</name>
<feature type="domain" description="Mub B2-like" evidence="2">
    <location>
        <begin position="514"/>
        <end position="607"/>
    </location>
</feature>
<dbReference type="Pfam" id="PF17966">
    <property type="entry name" value="Muc_B2"/>
    <property type="match status" value="1"/>
</dbReference>
<gene>
    <name evidence="3" type="ORF">H5975_03560</name>
</gene>
<dbReference type="Proteomes" id="UP000785625">
    <property type="component" value="Unassembled WGS sequence"/>
</dbReference>
<dbReference type="InterPro" id="IPR041495">
    <property type="entry name" value="Mub_B2"/>
</dbReference>
<keyword evidence="4" id="KW-1185">Reference proteome</keyword>
<sequence length="661" mass="74096">MPAGFTIYTNGDDTSDFTPNKDLQVGDYKTNSGIQFKVAKLNDSDAISFSNETRASNHTGNVAAHRWFQQNGTWYLAPDTDTQQSVGISLSKTNNGHDLGKSFDITVSKPATDANSPITMDFVGYDSVQKQLQDAIVGEIKGNYNVDPIDGSDQYYLNHQVEYTQPNVTVTSKLSSDGNTITYTVTIDGDYEGFKSNADNDGKKDFIMTLINWKPKDEYDLLSPDNITNPTQDGGNATYPDNSDTYLNGNPIKSQAIKYFLKDKPWTVKVSTTNGDHLSQQTTGYWIDQSTDVKPENNGYVSGLFYEWAKQTIKFVDENGNQMENGGQKIDDHVNNAVFESDTNDFTNVNPQHFDDINVPQIDGYTAYVGVTDNNQLQMNNDKAVTNGQAVTTYGKIDLKPNDNIIEYIVYKANPKQTNTVTIHYIDVDETVKNNPEKTSFESTDGDEIVDQKQSVEGKNVGDSYTNQLWNYEKDGYELATKQVDSRTESGTIPEVGQPNDFYVYLKHRTSPLNDNSTVKETIHYQYENGQKAADDAYQVITFSRSGYQDDVDKKDHWNKWDPETDKFKDVISPTISGYTANQLVVKGTEVMPNSTDQEFTVIYTADSQNLDVTFIDDNTKKTLKTVKQEGPSDSQAKYTTGNDIKNYEDLHYVLVSDDTN</sequence>
<evidence type="ECO:0000259" key="1">
    <source>
        <dbReference type="Pfam" id="PF17965"/>
    </source>
</evidence>
<dbReference type="EMBL" id="JACJKU010000023">
    <property type="protein sequence ID" value="MBM6940573.1"/>
    <property type="molecule type" value="Genomic_DNA"/>
</dbReference>
<evidence type="ECO:0008006" key="5">
    <source>
        <dbReference type="Google" id="ProtNLM"/>
    </source>
</evidence>
<evidence type="ECO:0000313" key="4">
    <source>
        <dbReference type="Proteomes" id="UP000785625"/>
    </source>
</evidence>
<evidence type="ECO:0000259" key="2">
    <source>
        <dbReference type="Pfam" id="PF17966"/>
    </source>
</evidence>
<evidence type="ECO:0000313" key="3">
    <source>
        <dbReference type="EMBL" id="MBM6940573.1"/>
    </source>
</evidence>
<dbReference type="Gene3D" id="3.10.20.470">
    <property type="match status" value="1"/>
</dbReference>